<evidence type="ECO:0000313" key="2">
    <source>
        <dbReference type="Proteomes" id="UP000076858"/>
    </source>
</evidence>
<sequence>MERSLKSVRMQSIDLVKTMNWGLFGEMQKGKVSEKCWNVVNTAGEITMKWGLFEECERERCLKSVEMQYMELMKTQ</sequence>
<dbReference type="AlphaFoldDB" id="A0A164HEH6"/>
<gene>
    <name evidence="1" type="ORF">APZ42_003831</name>
</gene>
<name>A0A164HEH6_9CRUS</name>
<organism evidence="1 2">
    <name type="scientific">Daphnia magna</name>
    <dbReference type="NCBI Taxonomy" id="35525"/>
    <lineage>
        <taxon>Eukaryota</taxon>
        <taxon>Metazoa</taxon>
        <taxon>Ecdysozoa</taxon>
        <taxon>Arthropoda</taxon>
        <taxon>Crustacea</taxon>
        <taxon>Branchiopoda</taxon>
        <taxon>Diplostraca</taxon>
        <taxon>Cladocera</taxon>
        <taxon>Anomopoda</taxon>
        <taxon>Daphniidae</taxon>
        <taxon>Daphnia</taxon>
    </lineage>
</organism>
<dbReference type="EMBL" id="LRGB01011848">
    <property type="protein sequence ID" value="KZS00045.1"/>
    <property type="molecule type" value="Genomic_DNA"/>
</dbReference>
<dbReference type="Proteomes" id="UP000076858">
    <property type="component" value="Unassembled WGS sequence"/>
</dbReference>
<evidence type="ECO:0000313" key="1">
    <source>
        <dbReference type="EMBL" id="KZS00045.1"/>
    </source>
</evidence>
<protein>
    <submittedName>
        <fullName evidence="1">Uncharacterized protein</fullName>
    </submittedName>
</protein>
<comment type="caution">
    <text evidence="1">The sequence shown here is derived from an EMBL/GenBank/DDBJ whole genome shotgun (WGS) entry which is preliminary data.</text>
</comment>
<proteinExistence type="predicted"/>
<keyword evidence="2" id="KW-1185">Reference proteome</keyword>
<reference evidence="1 2" key="1">
    <citation type="submission" date="2016-03" db="EMBL/GenBank/DDBJ databases">
        <title>EvidentialGene: Evidence-directed Construction of Genes on Genomes.</title>
        <authorList>
            <person name="Gilbert D.G."/>
            <person name="Choi J.-H."/>
            <person name="Mockaitis K."/>
            <person name="Colbourne J."/>
            <person name="Pfrender M."/>
        </authorList>
    </citation>
    <scope>NUCLEOTIDE SEQUENCE [LARGE SCALE GENOMIC DNA]</scope>
    <source>
        <strain evidence="1 2">Xinb3</strain>
        <tissue evidence="1">Complete organism</tissue>
    </source>
</reference>
<accession>A0A164HEH6</accession>